<name>A0A644YHJ3_9ZZZZ</name>
<comment type="caution">
    <text evidence="1">The sequence shown here is derived from an EMBL/GenBank/DDBJ whole genome shotgun (WGS) entry which is preliminary data.</text>
</comment>
<evidence type="ECO:0000313" key="1">
    <source>
        <dbReference type="EMBL" id="MPM25953.1"/>
    </source>
</evidence>
<gene>
    <name evidence="1" type="ORF">SDC9_72454</name>
</gene>
<proteinExistence type="predicted"/>
<dbReference type="EMBL" id="VSSQ01004615">
    <property type="protein sequence ID" value="MPM25953.1"/>
    <property type="molecule type" value="Genomic_DNA"/>
</dbReference>
<accession>A0A644YHJ3</accession>
<organism evidence="1">
    <name type="scientific">bioreactor metagenome</name>
    <dbReference type="NCBI Taxonomy" id="1076179"/>
    <lineage>
        <taxon>unclassified sequences</taxon>
        <taxon>metagenomes</taxon>
        <taxon>ecological metagenomes</taxon>
    </lineage>
</organism>
<sequence length="171" mass="18807">MAAMGIHRVIGVNDHIGMSLTLPSRQQIVFIEHPAAADTETFPDAEPGRKSGDAERAEFRIRFLKPAEVKINPPPALRQRACLVHAGKLRADHGRQHIAMKIAVGIFRGHHISRRRGVIAAIRNHARRQRIDTRIRFAGDAENQGDSVDFSGLGGFRSAGFMEFAPGFASV</sequence>
<protein>
    <submittedName>
        <fullName evidence="1">Uncharacterized protein</fullName>
    </submittedName>
</protein>
<dbReference type="AlphaFoldDB" id="A0A644YHJ3"/>
<reference evidence="1" key="1">
    <citation type="submission" date="2019-08" db="EMBL/GenBank/DDBJ databases">
        <authorList>
            <person name="Kucharzyk K."/>
            <person name="Murdoch R.W."/>
            <person name="Higgins S."/>
            <person name="Loffler F."/>
        </authorList>
    </citation>
    <scope>NUCLEOTIDE SEQUENCE</scope>
</reference>